<evidence type="ECO:0000256" key="4">
    <source>
        <dbReference type="ARBA" id="ARBA00022679"/>
    </source>
</evidence>
<keyword evidence="6" id="KW-0418">Kinase</keyword>
<dbReference type="OrthoDB" id="9772100at2"/>
<evidence type="ECO:0000256" key="5">
    <source>
        <dbReference type="ARBA" id="ARBA00022741"/>
    </source>
</evidence>
<protein>
    <recommendedName>
        <fullName evidence="2">histidine kinase</fullName>
        <ecNumber evidence="2">2.7.13.3</ecNumber>
    </recommendedName>
</protein>
<dbReference type="PANTHER" id="PTHR43065">
    <property type="entry name" value="SENSOR HISTIDINE KINASE"/>
    <property type="match status" value="1"/>
</dbReference>
<dbReference type="SUPFAM" id="SSF47384">
    <property type="entry name" value="Homodimeric domain of signal transducing histidine kinase"/>
    <property type="match status" value="1"/>
</dbReference>
<dbReference type="PROSITE" id="PS50109">
    <property type="entry name" value="HIS_KIN"/>
    <property type="match status" value="1"/>
</dbReference>
<sequence length="392" mass="42874">MGHANQPGEGVDNVVIHGVAFGHGRQRGAFFDHVREAARGLLSPHPRELPLADMRALLDAVPTALLLAGDDGRVLLANDAAEKLFGYPRDAMPHVFADTLVPSFDEGARELFATRADGSELPVDVECRQVRLGESIALLLTVADATQRRRMEREAVLQRDELAHLSRVAMLGELSGALAHEINQPLSAILSNAQAAQRLLRSEPPDLTEIKDIIDDIVVDDRHAGEVIHRLRKWLRKEHVEHVPLGINGVVLDALHLVRGDLLHRGVDVQLELAGDLPHVAGDRIQLQQVVLNLVMNGCDAMEQLQKPRMLRILTQQVGANVRLEVIDNGRGIEPAIAMTMFEPFETTKADGMGMGLAICRTIVESHGGRVWARTLDYGGARVAFELPGLPP</sequence>
<dbReference type="InterPro" id="IPR004358">
    <property type="entry name" value="Sig_transdc_His_kin-like_C"/>
</dbReference>
<dbReference type="Pfam" id="PF13188">
    <property type="entry name" value="PAS_8"/>
    <property type="match status" value="1"/>
</dbReference>
<keyword evidence="8" id="KW-0902">Two-component regulatory system</keyword>
<dbReference type="Gene3D" id="3.30.450.20">
    <property type="entry name" value="PAS domain"/>
    <property type="match status" value="1"/>
</dbReference>
<evidence type="ECO:0000259" key="10">
    <source>
        <dbReference type="PROSITE" id="PS50112"/>
    </source>
</evidence>
<dbReference type="STRING" id="1300345.LF41_2214"/>
<dbReference type="eggNOG" id="COG4191">
    <property type="taxonomic scope" value="Bacteria"/>
</dbReference>
<evidence type="ECO:0000259" key="9">
    <source>
        <dbReference type="PROSITE" id="PS50109"/>
    </source>
</evidence>
<dbReference type="CDD" id="cd00130">
    <property type="entry name" value="PAS"/>
    <property type="match status" value="1"/>
</dbReference>
<keyword evidence="7" id="KW-0067">ATP-binding</keyword>
<comment type="catalytic activity">
    <reaction evidence="1">
        <text>ATP + protein L-histidine = ADP + protein N-phospho-L-histidine.</text>
        <dbReference type="EC" id="2.7.13.3"/>
    </reaction>
</comment>
<dbReference type="CDD" id="cd00082">
    <property type="entry name" value="HisKA"/>
    <property type="match status" value="1"/>
</dbReference>
<dbReference type="PANTHER" id="PTHR43065:SF10">
    <property type="entry name" value="PEROXIDE STRESS-ACTIVATED HISTIDINE KINASE MAK3"/>
    <property type="match status" value="1"/>
</dbReference>
<dbReference type="PRINTS" id="PR00344">
    <property type="entry name" value="BCTRLSENSOR"/>
</dbReference>
<accession>A0A0A2WMU0</accession>
<dbReference type="RefSeq" id="WP_052116125.1">
    <property type="nucleotide sequence ID" value="NZ_JRKJ01000004.1"/>
</dbReference>
<evidence type="ECO:0000256" key="2">
    <source>
        <dbReference type="ARBA" id="ARBA00012438"/>
    </source>
</evidence>
<gene>
    <name evidence="11" type="ORF">LF41_2214</name>
</gene>
<dbReference type="InterPro" id="IPR000014">
    <property type="entry name" value="PAS"/>
</dbReference>
<dbReference type="AlphaFoldDB" id="A0A0A2WMU0"/>
<dbReference type="Gene3D" id="1.10.287.130">
    <property type="match status" value="1"/>
</dbReference>
<dbReference type="SUPFAM" id="SSF55785">
    <property type="entry name" value="PYP-like sensor domain (PAS domain)"/>
    <property type="match status" value="1"/>
</dbReference>
<keyword evidence="3" id="KW-0597">Phosphoprotein</keyword>
<evidence type="ECO:0000256" key="3">
    <source>
        <dbReference type="ARBA" id="ARBA00022553"/>
    </source>
</evidence>
<dbReference type="InterPro" id="IPR003594">
    <property type="entry name" value="HATPase_dom"/>
</dbReference>
<dbReference type="SMART" id="SM00091">
    <property type="entry name" value="PAS"/>
    <property type="match status" value="1"/>
</dbReference>
<reference evidence="11 12" key="1">
    <citation type="submission" date="2014-09" db="EMBL/GenBank/DDBJ databases">
        <title>Genome sequences of Lysobacter dokdonensis DS-58.</title>
        <authorList>
            <person name="Kim J.F."/>
            <person name="Kwak M.-J."/>
        </authorList>
    </citation>
    <scope>NUCLEOTIDE SEQUENCE [LARGE SCALE GENOMIC DNA]</scope>
    <source>
        <strain evidence="11 12">DS-58</strain>
    </source>
</reference>
<evidence type="ECO:0000256" key="1">
    <source>
        <dbReference type="ARBA" id="ARBA00000085"/>
    </source>
</evidence>
<dbReference type="EMBL" id="JRKJ01000004">
    <property type="protein sequence ID" value="KGQ20047.1"/>
    <property type="molecule type" value="Genomic_DNA"/>
</dbReference>
<comment type="caution">
    <text evidence="11">The sequence shown here is derived from an EMBL/GenBank/DDBJ whole genome shotgun (WGS) entry which is preliminary data.</text>
</comment>
<evidence type="ECO:0000313" key="12">
    <source>
        <dbReference type="Proteomes" id="UP000030518"/>
    </source>
</evidence>
<dbReference type="InterPro" id="IPR035965">
    <property type="entry name" value="PAS-like_dom_sf"/>
</dbReference>
<dbReference type="InterPro" id="IPR036890">
    <property type="entry name" value="HATPase_C_sf"/>
</dbReference>
<feature type="domain" description="PAS" evidence="10">
    <location>
        <begin position="50"/>
        <end position="92"/>
    </location>
</feature>
<keyword evidence="12" id="KW-1185">Reference proteome</keyword>
<dbReference type="GO" id="GO:0005524">
    <property type="term" value="F:ATP binding"/>
    <property type="evidence" value="ECO:0007669"/>
    <property type="project" value="UniProtKB-KW"/>
</dbReference>
<dbReference type="EC" id="2.7.13.3" evidence="2"/>
<evidence type="ECO:0000256" key="6">
    <source>
        <dbReference type="ARBA" id="ARBA00022777"/>
    </source>
</evidence>
<name>A0A0A2WMU0_9GAMM</name>
<dbReference type="Gene3D" id="3.30.565.10">
    <property type="entry name" value="Histidine kinase-like ATPase, C-terminal domain"/>
    <property type="match status" value="1"/>
</dbReference>
<evidence type="ECO:0000256" key="7">
    <source>
        <dbReference type="ARBA" id="ARBA00022840"/>
    </source>
</evidence>
<dbReference type="SMART" id="SM00388">
    <property type="entry name" value="HisKA"/>
    <property type="match status" value="1"/>
</dbReference>
<organism evidence="11 12">
    <name type="scientific">Lysobacter dokdonensis DS-58</name>
    <dbReference type="NCBI Taxonomy" id="1300345"/>
    <lineage>
        <taxon>Bacteria</taxon>
        <taxon>Pseudomonadati</taxon>
        <taxon>Pseudomonadota</taxon>
        <taxon>Gammaproteobacteria</taxon>
        <taxon>Lysobacterales</taxon>
        <taxon>Lysobacteraceae</taxon>
        <taxon>Noviluteimonas</taxon>
    </lineage>
</organism>
<dbReference type="PROSITE" id="PS50112">
    <property type="entry name" value="PAS"/>
    <property type="match status" value="1"/>
</dbReference>
<dbReference type="InterPro" id="IPR036097">
    <property type="entry name" value="HisK_dim/P_sf"/>
</dbReference>
<dbReference type="Pfam" id="PF02518">
    <property type="entry name" value="HATPase_c"/>
    <property type="match status" value="1"/>
</dbReference>
<dbReference type="PATRIC" id="fig|1300345.3.peg.794"/>
<dbReference type="Proteomes" id="UP000030518">
    <property type="component" value="Unassembled WGS sequence"/>
</dbReference>
<dbReference type="InterPro" id="IPR005467">
    <property type="entry name" value="His_kinase_dom"/>
</dbReference>
<evidence type="ECO:0000313" key="11">
    <source>
        <dbReference type="EMBL" id="KGQ20047.1"/>
    </source>
</evidence>
<keyword evidence="5" id="KW-0547">Nucleotide-binding</keyword>
<feature type="domain" description="Histidine kinase" evidence="9">
    <location>
        <begin position="177"/>
        <end position="391"/>
    </location>
</feature>
<proteinExistence type="predicted"/>
<dbReference type="SUPFAM" id="SSF55874">
    <property type="entry name" value="ATPase domain of HSP90 chaperone/DNA topoisomerase II/histidine kinase"/>
    <property type="match status" value="1"/>
</dbReference>
<dbReference type="SMART" id="SM00387">
    <property type="entry name" value="HATPase_c"/>
    <property type="match status" value="1"/>
</dbReference>
<dbReference type="GO" id="GO:0000155">
    <property type="term" value="F:phosphorelay sensor kinase activity"/>
    <property type="evidence" value="ECO:0007669"/>
    <property type="project" value="InterPro"/>
</dbReference>
<dbReference type="InterPro" id="IPR003661">
    <property type="entry name" value="HisK_dim/P_dom"/>
</dbReference>
<keyword evidence="4" id="KW-0808">Transferase</keyword>
<evidence type="ECO:0000256" key="8">
    <source>
        <dbReference type="ARBA" id="ARBA00023012"/>
    </source>
</evidence>